<gene>
    <name evidence="2" type="ORF">GCM10009807_11970</name>
</gene>
<feature type="transmembrane region" description="Helical" evidence="1">
    <location>
        <begin position="35"/>
        <end position="57"/>
    </location>
</feature>
<keyword evidence="1" id="KW-1133">Transmembrane helix</keyword>
<keyword evidence="1" id="KW-0472">Membrane</keyword>
<keyword evidence="1" id="KW-0812">Transmembrane</keyword>
<sequence length="95" mass="10534">MHRSFLSGFVRYIGLPLVFVAIVIAFGPGPIVPKVIGLCGAVVVALVVYVVIWRVALRREDRASRDNNQARDIARQGLTAVRRRDIRLSAPHDES</sequence>
<protein>
    <recommendedName>
        <fullName evidence="4">DUF4229 domain-containing protein</fullName>
    </recommendedName>
</protein>
<name>A0ABN2GDU0_9MICO</name>
<organism evidence="2 3">
    <name type="scientific">Microbacterium lacus</name>
    <dbReference type="NCBI Taxonomy" id="415217"/>
    <lineage>
        <taxon>Bacteria</taxon>
        <taxon>Bacillati</taxon>
        <taxon>Actinomycetota</taxon>
        <taxon>Actinomycetes</taxon>
        <taxon>Micrococcales</taxon>
        <taxon>Microbacteriaceae</taxon>
        <taxon>Microbacterium</taxon>
    </lineage>
</organism>
<keyword evidence="3" id="KW-1185">Reference proteome</keyword>
<reference evidence="2 3" key="1">
    <citation type="journal article" date="2019" name="Int. J. Syst. Evol. Microbiol.">
        <title>The Global Catalogue of Microorganisms (GCM) 10K type strain sequencing project: providing services to taxonomists for standard genome sequencing and annotation.</title>
        <authorList>
            <consortium name="The Broad Institute Genomics Platform"/>
            <consortium name="The Broad Institute Genome Sequencing Center for Infectious Disease"/>
            <person name="Wu L."/>
            <person name="Ma J."/>
        </authorList>
    </citation>
    <scope>NUCLEOTIDE SEQUENCE [LARGE SCALE GENOMIC DNA]</scope>
    <source>
        <strain evidence="2 3">JCM 15575</strain>
    </source>
</reference>
<evidence type="ECO:0000313" key="3">
    <source>
        <dbReference type="Proteomes" id="UP001500596"/>
    </source>
</evidence>
<dbReference type="Proteomes" id="UP001500596">
    <property type="component" value="Unassembled WGS sequence"/>
</dbReference>
<dbReference type="EMBL" id="BAAAPK010000001">
    <property type="protein sequence ID" value="GAA1669445.1"/>
    <property type="molecule type" value="Genomic_DNA"/>
</dbReference>
<comment type="caution">
    <text evidence="2">The sequence shown here is derived from an EMBL/GenBank/DDBJ whole genome shotgun (WGS) entry which is preliminary data.</text>
</comment>
<accession>A0ABN2GDU0</accession>
<evidence type="ECO:0000256" key="1">
    <source>
        <dbReference type="SAM" id="Phobius"/>
    </source>
</evidence>
<evidence type="ECO:0008006" key="4">
    <source>
        <dbReference type="Google" id="ProtNLM"/>
    </source>
</evidence>
<feature type="transmembrane region" description="Helical" evidence="1">
    <location>
        <begin position="12"/>
        <end position="29"/>
    </location>
</feature>
<proteinExistence type="predicted"/>
<evidence type="ECO:0000313" key="2">
    <source>
        <dbReference type="EMBL" id="GAA1669445.1"/>
    </source>
</evidence>